<dbReference type="HOGENOM" id="CLU_1520215_0_0_1"/>
<name>A0A0E0G1V6_ORYNI</name>
<evidence type="ECO:0000256" key="1">
    <source>
        <dbReference type="SAM" id="MobiDB-lite"/>
    </source>
</evidence>
<dbReference type="EnsemblPlants" id="ONIVA02G05360.3">
    <property type="protein sequence ID" value="ONIVA02G05360.3"/>
    <property type="gene ID" value="ONIVA02G05360"/>
</dbReference>
<organism evidence="2">
    <name type="scientific">Oryza nivara</name>
    <name type="common">Indian wild rice</name>
    <name type="synonym">Oryza sativa f. spontanea</name>
    <dbReference type="NCBI Taxonomy" id="4536"/>
    <lineage>
        <taxon>Eukaryota</taxon>
        <taxon>Viridiplantae</taxon>
        <taxon>Streptophyta</taxon>
        <taxon>Embryophyta</taxon>
        <taxon>Tracheophyta</taxon>
        <taxon>Spermatophyta</taxon>
        <taxon>Magnoliopsida</taxon>
        <taxon>Liliopsida</taxon>
        <taxon>Poales</taxon>
        <taxon>Poaceae</taxon>
        <taxon>BOP clade</taxon>
        <taxon>Oryzoideae</taxon>
        <taxon>Oryzeae</taxon>
        <taxon>Oryzinae</taxon>
        <taxon>Oryza</taxon>
    </lineage>
</organism>
<feature type="compositionally biased region" description="Polar residues" evidence="1">
    <location>
        <begin position="1"/>
        <end position="34"/>
    </location>
</feature>
<reference evidence="2" key="2">
    <citation type="submission" date="2018-04" db="EMBL/GenBank/DDBJ databases">
        <title>OnivRS2 (Oryza nivara Reference Sequence Version 2).</title>
        <authorList>
            <person name="Zhang J."/>
            <person name="Kudrna D."/>
            <person name="Lee S."/>
            <person name="Talag J."/>
            <person name="Rajasekar S."/>
            <person name="Welchert J."/>
            <person name="Hsing Y.-I."/>
            <person name="Wing R.A."/>
        </authorList>
    </citation>
    <scope>NUCLEOTIDE SEQUENCE [LARGE SCALE GENOMIC DNA]</scope>
    <source>
        <strain evidence="2">SL10</strain>
    </source>
</reference>
<accession>A0A0E0G1V6</accession>
<feature type="region of interest" description="Disordered" evidence="1">
    <location>
        <begin position="1"/>
        <end position="66"/>
    </location>
</feature>
<feature type="compositionally biased region" description="Low complexity" evidence="1">
    <location>
        <begin position="107"/>
        <end position="116"/>
    </location>
</feature>
<dbReference type="AlphaFoldDB" id="A0A0E0G1V6"/>
<evidence type="ECO:0000313" key="3">
    <source>
        <dbReference type="Proteomes" id="UP000006591"/>
    </source>
</evidence>
<evidence type="ECO:0000313" key="2">
    <source>
        <dbReference type="EnsemblPlants" id="ONIVA02G05360.3"/>
    </source>
</evidence>
<feature type="region of interest" description="Disordered" evidence="1">
    <location>
        <begin position="81"/>
        <end position="116"/>
    </location>
</feature>
<protein>
    <submittedName>
        <fullName evidence="2">Uncharacterized protein</fullName>
    </submittedName>
</protein>
<feature type="region of interest" description="Disordered" evidence="1">
    <location>
        <begin position="145"/>
        <end position="165"/>
    </location>
</feature>
<dbReference type="Proteomes" id="UP000006591">
    <property type="component" value="Chromosome 2"/>
</dbReference>
<dbReference type="Gramene" id="ONIVA02G05360.3">
    <property type="protein sequence ID" value="ONIVA02G05360.3"/>
    <property type="gene ID" value="ONIVA02G05360"/>
</dbReference>
<reference evidence="2" key="1">
    <citation type="submission" date="2015-04" db="UniProtKB">
        <authorList>
            <consortium name="EnsemblPlants"/>
        </authorList>
    </citation>
    <scope>IDENTIFICATION</scope>
    <source>
        <strain evidence="2">SL10</strain>
    </source>
</reference>
<proteinExistence type="predicted"/>
<sequence>MATTAPSAGHSPTVSDATSSGRPTASAQACSGTRQAPPPHPGGLPRDRRPLRWPMVSTTSQPTAGVQAHLQQLAMAWAVTAKNTASSPSPSRRPPASPSRPLAAGEPAAWSRPPAAVPAVRYVVSGPGVLGSRRVLDSLDWTGDAALRSTSPHPPPASSSSATVISSAEKDFWIRFS</sequence>
<keyword evidence="3" id="KW-1185">Reference proteome</keyword>